<protein>
    <recommendedName>
        <fullName evidence="2">Ribosomal silencing factor RsfS</fullName>
    </recommendedName>
</protein>
<dbReference type="EMBL" id="CP054493">
    <property type="protein sequence ID" value="QOY54283.1"/>
    <property type="molecule type" value="Genomic_DNA"/>
</dbReference>
<comment type="similarity">
    <text evidence="1 2">Belongs to the Iojap/RsfS family.</text>
</comment>
<dbReference type="SUPFAM" id="SSF81301">
    <property type="entry name" value="Nucleotidyltransferase"/>
    <property type="match status" value="1"/>
</dbReference>
<dbReference type="Pfam" id="PF02410">
    <property type="entry name" value="RsfS"/>
    <property type="match status" value="1"/>
</dbReference>
<dbReference type="PANTHER" id="PTHR21043:SF0">
    <property type="entry name" value="MITOCHONDRIAL ASSEMBLY OF RIBOSOMAL LARGE SUBUNIT PROTEIN 1"/>
    <property type="match status" value="1"/>
</dbReference>
<dbReference type="InterPro" id="IPR043519">
    <property type="entry name" value="NT_sf"/>
</dbReference>
<keyword evidence="2" id="KW-0678">Repressor</keyword>
<dbReference type="PANTHER" id="PTHR21043">
    <property type="entry name" value="IOJAP SUPERFAMILY ORTHOLOG"/>
    <property type="match status" value="1"/>
</dbReference>
<dbReference type="GO" id="GO:0043023">
    <property type="term" value="F:ribosomal large subunit binding"/>
    <property type="evidence" value="ECO:0007669"/>
    <property type="project" value="TreeGrafter"/>
</dbReference>
<name>A0A7S7RQ83_9BACT</name>
<comment type="subunit">
    <text evidence="2">Interacts with ribosomal protein uL14 (rplN).</text>
</comment>
<proteinExistence type="inferred from homology"/>
<dbReference type="Proteomes" id="UP000593836">
    <property type="component" value="Chromosome"/>
</dbReference>
<dbReference type="NCBIfam" id="TIGR00090">
    <property type="entry name" value="rsfS_iojap_ybeB"/>
    <property type="match status" value="1"/>
</dbReference>
<comment type="subcellular location">
    <subcellularLocation>
        <location evidence="2">Cytoplasm</location>
    </subcellularLocation>
</comment>
<dbReference type="HAMAP" id="MF_01477">
    <property type="entry name" value="Iojap_RsfS"/>
    <property type="match status" value="1"/>
</dbReference>
<dbReference type="GO" id="GO:0017148">
    <property type="term" value="P:negative regulation of translation"/>
    <property type="evidence" value="ECO:0007669"/>
    <property type="project" value="UniProtKB-UniRule"/>
</dbReference>
<gene>
    <name evidence="2 3" type="primary">rsfS</name>
    <name evidence="3" type="ORF">HUE87_10435</name>
</gene>
<keyword evidence="2" id="KW-0963">Cytoplasm</keyword>
<dbReference type="GO" id="GO:0005737">
    <property type="term" value="C:cytoplasm"/>
    <property type="evidence" value="ECO:0007669"/>
    <property type="project" value="UniProtKB-SubCell"/>
</dbReference>
<dbReference type="Gene3D" id="3.30.460.10">
    <property type="entry name" value="Beta Polymerase, domain 2"/>
    <property type="match status" value="1"/>
</dbReference>
<dbReference type="RefSeq" id="WP_194366329.1">
    <property type="nucleotide sequence ID" value="NZ_CP054493.1"/>
</dbReference>
<accession>A0A7S7RQ83</accession>
<sequence>MQNRIERITTVLDTNKAEGIEVFDLREKNYFVDYAIIASSLGSRHTTALLDHLKTGLKEEETFNNVDESGDWIVIDLGDILIHIMTPEYRVKYDMETFLSDLANGKEGEAL</sequence>
<evidence type="ECO:0000313" key="3">
    <source>
        <dbReference type="EMBL" id="QOY54283.1"/>
    </source>
</evidence>
<evidence type="ECO:0000256" key="1">
    <source>
        <dbReference type="ARBA" id="ARBA00010574"/>
    </source>
</evidence>
<dbReference type="KEGG" id="smas:HUE87_10435"/>
<reference evidence="3 4" key="1">
    <citation type="submission" date="2020-05" db="EMBL/GenBank/DDBJ databases">
        <title>Sulfurimonas marisnigri, sp. nov., and Sulfurimonas baltica, sp. nov., manganese oxide reducing chemolithoautotrophs of the class Epsilonproteobacteria isolated from the pelagic redoxclines of the Black and Baltic Seas and emended description of the genus Sulfurimonas.</title>
        <authorList>
            <person name="Henkel J.V."/>
            <person name="Laudan C."/>
            <person name="Werner J."/>
            <person name="Neu T."/>
            <person name="Plewe S."/>
            <person name="Sproer C."/>
            <person name="Bunk B."/>
            <person name="Schulz-Vogt H.N."/>
        </authorList>
    </citation>
    <scope>NUCLEOTIDE SEQUENCE [LARGE SCALE GENOMIC DNA]</scope>
    <source>
        <strain evidence="3 4">SoZ1</strain>
    </source>
</reference>
<evidence type="ECO:0000256" key="2">
    <source>
        <dbReference type="HAMAP-Rule" id="MF_01477"/>
    </source>
</evidence>
<organism evidence="3 4">
    <name type="scientific">Candidatus Sulfurimonas marisnigri</name>
    <dbReference type="NCBI Taxonomy" id="2740405"/>
    <lineage>
        <taxon>Bacteria</taxon>
        <taxon>Pseudomonadati</taxon>
        <taxon>Campylobacterota</taxon>
        <taxon>Epsilonproteobacteria</taxon>
        <taxon>Campylobacterales</taxon>
        <taxon>Sulfurimonadaceae</taxon>
        <taxon>Sulfurimonas</taxon>
    </lineage>
</organism>
<keyword evidence="4" id="KW-1185">Reference proteome</keyword>
<evidence type="ECO:0000313" key="4">
    <source>
        <dbReference type="Proteomes" id="UP000593836"/>
    </source>
</evidence>
<comment type="function">
    <text evidence="2">Functions as a ribosomal silencing factor. Interacts with ribosomal protein uL14 (rplN), blocking formation of intersubunit bridge B8. Prevents association of the 30S and 50S ribosomal subunits and the formation of functional ribosomes, thus repressing translation.</text>
</comment>
<dbReference type="GO" id="GO:0042256">
    <property type="term" value="P:cytosolic ribosome assembly"/>
    <property type="evidence" value="ECO:0007669"/>
    <property type="project" value="UniProtKB-UniRule"/>
</dbReference>
<dbReference type="AlphaFoldDB" id="A0A7S7RQ83"/>
<dbReference type="GO" id="GO:0090071">
    <property type="term" value="P:negative regulation of ribosome biogenesis"/>
    <property type="evidence" value="ECO:0007669"/>
    <property type="project" value="UniProtKB-UniRule"/>
</dbReference>
<keyword evidence="2" id="KW-0810">Translation regulation</keyword>
<dbReference type="InterPro" id="IPR004394">
    <property type="entry name" value="Iojap/RsfS/C7orf30"/>
</dbReference>